<accession>A0A9N9R665</accession>
<reference evidence="3" key="1">
    <citation type="submission" date="2021-12" db="EMBL/GenBank/DDBJ databases">
        <authorList>
            <person name="King R."/>
        </authorList>
    </citation>
    <scope>NUCLEOTIDE SEQUENCE</scope>
</reference>
<keyword evidence="4" id="KW-1185">Reference proteome</keyword>
<reference evidence="3" key="2">
    <citation type="submission" date="2022-10" db="EMBL/GenBank/DDBJ databases">
        <authorList>
            <consortium name="ENA_rothamsted_submissions"/>
            <consortium name="culmorum"/>
            <person name="King R."/>
        </authorList>
    </citation>
    <scope>NUCLEOTIDE SEQUENCE</scope>
</reference>
<organism evidence="3 4">
    <name type="scientific">Diatraea saccharalis</name>
    <name type="common">sugarcane borer</name>
    <dbReference type="NCBI Taxonomy" id="40085"/>
    <lineage>
        <taxon>Eukaryota</taxon>
        <taxon>Metazoa</taxon>
        <taxon>Ecdysozoa</taxon>
        <taxon>Arthropoda</taxon>
        <taxon>Hexapoda</taxon>
        <taxon>Insecta</taxon>
        <taxon>Pterygota</taxon>
        <taxon>Neoptera</taxon>
        <taxon>Endopterygota</taxon>
        <taxon>Lepidoptera</taxon>
        <taxon>Glossata</taxon>
        <taxon>Ditrysia</taxon>
        <taxon>Pyraloidea</taxon>
        <taxon>Crambidae</taxon>
        <taxon>Crambinae</taxon>
        <taxon>Diatraea</taxon>
    </lineage>
</organism>
<feature type="region of interest" description="Disordered" evidence="2">
    <location>
        <begin position="1"/>
        <end position="28"/>
    </location>
</feature>
<protein>
    <submittedName>
        <fullName evidence="3">Uncharacterized protein</fullName>
    </submittedName>
</protein>
<keyword evidence="1" id="KW-0175">Coiled coil</keyword>
<evidence type="ECO:0000313" key="4">
    <source>
        <dbReference type="Proteomes" id="UP001153714"/>
    </source>
</evidence>
<feature type="coiled-coil region" evidence="1">
    <location>
        <begin position="66"/>
        <end position="100"/>
    </location>
</feature>
<proteinExistence type="predicted"/>
<evidence type="ECO:0000313" key="3">
    <source>
        <dbReference type="EMBL" id="CAG9790341.1"/>
    </source>
</evidence>
<dbReference type="EMBL" id="OU893352">
    <property type="protein sequence ID" value="CAG9790341.1"/>
    <property type="molecule type" value="Genomic_DNA"/>
</dbReference>
<dbReference type="OrthoDB" id="7454255at2759"/>
<sequence length="147" mass="17621">MPVDRTPPNTDLTHYASDPNISERLDDESMFSQITSRIKRKREQSNEKSDFSDFQQRLFKLFQDLKEHQQENYANMQSTMEELKSQNLRLQESVKFVAAKYEEVMTKLKKIEDDRKEDSNYITTIRRKSRIFGATITIWQLRNLKYT</sequence>
<dbReference type="AlphaFoldDB" id="A0A9N9R665"/>
<gene>
    <name evidence="3" type="ORF">DIATSA_LOCUS8010</name>
</gene>
<evidence type="ECO:0000256" key="1">
    <source>
        <dbReference type="SAM" id="Coils"/>
    </source>
</evidence>
<evidence type="ECO:0000256" key="2">
    <source>
        <dbReference type="SAM" id="MobiDB-lite"/>
    </source>
</evidence>
<name>A0A9N9R665_9NEOP</name>
<dbReference type="Proteomes" id="UP001153714">
    <property type="component" value="Chromosome 21"/>
</dbReference>